<reference evidence="2 3" key="1">
    <citation type="submission" date="2018-05" db="EMBL/GenBank/DDBJ databases">
        <title>complete genome sequence of Aquabacterium olei NBRC 110486.</title>
        <authorList>
            <person name="Tang B."/>
            <person name="Chang J."/>
            <person name="Zhang L."/>
            <person name="Yang H."/>
        </authorList>
    </citation>
    <scope>NUCLEOTIDE SEQUENCE [LARGE SCALE GENOMIC DNA]</scope>
    <source>
        <strain evidence="2 3">NBRC 110486</strain>
    </source>
</reference>
<protein>
    <recommendedName>
        <fullName evidence="4">DUF4404 domain-containing protein</fullName>
    </recommendedName>
</protein>
<keyword evidence="3" id="KW-1185">Reference proteome</keyword>
<name>A0A2U8FQ59_9BURK</name>
<dbReference type="Pfam" id="PF14357">
    <property type="entry name" value="DUF4404"/>
    <property type="match status" value="1"/>
</dbReference>
<dbReference type="RefSeq" id="WP_109035904.1">
    <property type="nucleotide sequence ID" value="NZ_CP029210.1"/>
</dbReference>
<evidence type="ECO:0008006" key="4">
    <source>
        <dbReference type="Google" id="ProtNLM"/>
    </source>
</evidence>
<accession>A0A2U8FQ59</accession>
<proteinExistence type="predicted"/>
<dbReference type="EMBL" id="CP029210">
    <property type="protein sequence ID" value="AWI53149.1"/>
    <property type="molecule type" value="Genomic_DNA"/>
</dbReference>
<dbReference type="Proteomes" id="UP000244892">
    <property type="component" value="Chromosome"/>
</dbReference>
<dbReference type="KEGG" id="aon:DEH84_06675"/>
<dbReference type="InterPro" id="IPR025516">
    <property type="entry name" value="DUF4404"/>
</dbReference>
<gene>
    <name evidence="2" type="ORF">DEH84_06675</name>
</gene>
<dbReference type="OrthoDB" id="8779496at2"/>
<dbReference type="AlphaFoldDB" id="A0A2U8FQ59"/>
<evidence type="ECO:0000313" key="3">
    <source>
        <dbReference type="Proteomes" id="UP000244892"/>
    </source>
</evidence>
<evidence type="ECO:0000256" key="1">
    <source>
        <dbReference type="SAM" id="MobiDB-lite"/>
    </source>
</evidence>
<organism evidence="2 3">
    <name type="scientific">Aquabacterium olei</name>
    <dbReference type="NCBI Taxonomy" id="1296669"/>
    <lineage>
        <taxon>Bacteria</taxon>
        <taxon>Pseudomonadati</taxon>
        <taxon>Pseudomonadota</taxon>
        <taxon>Betaproteobacteria</taxon>
        <taxon>Burkholderiales</taxon>
        <taxon>Aquabacterium</taxon>
    </lineage>
</organism>
<sequence length="96" mass="10470">MDATELKTLLQRLKNELESGQPVAPELKALLQDLDRDIQQALEAQPSPAGNEKAPSEDEASLNARAQAIEARFSTDHPYLASTLRDVLDTLGKMGI</sequence>
<evidence type="ECO:0000313" key="2">
    <source>
        <dbReference type="EMBL" id="AWI53149.1"/>
    </source>
</evidence>
<feature type="region of interest" description="Disordered" evidence="1">
    <location>
        <begin position="38"/>
        <end position="62"/>
    </location>
</feature>